<evidence type="ECO:0000313" key="1">
    <source>
        <dbReference type="EMBL" id="CAK9084416.1"/>
    </source>
</evidence>
<organism evidence="1 2">
    <name type="scientific">Durusdinium trenchii</name>
    <dbReference type="NCBI Taxonomy" id="1381693"/>
    <lineage>
        <taxon>Eukaryota</taxon>
        <taxon>Sar</taxon>
        <taxon>Alveolata</taxon>
        <taxon>Dinophyceae</taxon>
        <taxon>Suessiales</taxon>
        <taxon>Symbiodiniaceae</taxon>
        <taxon>Durusdinium</taxon>
    </lineage>
</organism>
<dbReference type="Proteomes" id="UP001642464">
    <property type="component" value="Unassembled WGS sequence"/>
</dbReference>
<accession>A0ABP0QBP5</accession>
<evidence type="ECO:0000313" key="2">
    <source>
        <dbReference type="Proteomes" id="UP001642464"/>
    </source>
</evidence>
<comment type="caution">
    <text evidence="1">The sequence shown here is derived from an EMBL/GenBank/DDBJ whole genome shotgun (WGS) entry which is preliminary data.</text>
</comment>
<name>A0ABP0QBP5_9DINO</name>
<sequence>MEGPRIFDMAADEGAGSEVQNWLEELGLGRYFGLLQAEGFDDFRICRRATEEDVSELVVLCAMPRLHERQFRRALKELCKGEEDEDSTLPHEVTGGGSTPRSRASPGAAPGSTWEVIGGRSAGGVLVRNGQDLRSPEAASRLGFRATVRELDLVGTRLNFELVTGRGPKTGWVSIKVSGKDLLVRLEPEIPSTCEATSENEEPPELVAQDDDDEEVLSVESEEHTSKEVEAVRSEREMESHGRSAVPFEVPDRVRGAQNGNDGRFSLQRGRLSKEWLKKDFELRPNGYAMMRRPVENSLSAAVAMARQPLSRPNVPVMTALPHPRMI</sequence>
<reference evidence="1 2" key="1">
    <citation type="submission" date="2024-02" db="EMBL/GenBank/DDBJ databases">
        <authorList>
            <person name="Chen Y."/>
            <person name="Shah S."/>
            <person name="Dougan E. K."/>
            <person name="Thang M."/>
            <person name="Chan C."/>
        </authorList>
    </citation>
    <scope>NUCLEOTIDE SEQUENCE [LARGE SCALE GENOMIC DNA]</scope>
</reference>
<keyword evidence="2" id="KW-1185">Reference proteome</keyword>
<protein>
    <submittedName>
        <fullName evidence="1">Ankyrin-2</fullName>
    </submittedName>
</protein>
<gene>
    <name evidence="1" type="ORF">SCF082_LOCUS40047</name>
</gene>
<dbReference type="Gene3D" id="1.10.150.50">
    <property type="entry name" value="Transcription Factor, Ets-1"/>
    <property type="match status" value="1"/>
</dbReference>
<dbReference type="InterPro" id="IPR013761">
    <property type="entry name" value="SAM/pointed_sf"/>
</dbReference>
<dbReference type="CDD" id="cd09487">
    <property type="entry name" value="SAM_superfamily"/>
    <property type="match status" value="1"/>
</dbReference>
<dbReference type="Pfam" id="PF00536">
    <property type="entry name" value="SAM_1"/>
    <property type="match status" value="1"/>
</dbReference>
<dbReference type="EMBL" id="CAXAMM010039163">
    <property type="protein sequence ID" value="CAK9084416.1"/>
    <property type="molecule type" value="Genomic_DNA"/>
</dbReference>
<proteinExistence type="predicted"/>
<dbReference type="InterPro" id="IPR001660">
    <property type="entry name" value="SAM"/>
</dbReference>
<dbReference type="SUPFAM" id="SSF47769">
    <property type="entry name" value="SAM/Pointed domain"/>
    <property type="match status" value="1"/>
</dbReference>